<protein>
    <submittedName>
        <fullName evidence="1">Uncharacterized protein</fullName>
    </submittedName>
</protein>
<reference evidence="1 2" key="1">
    <citation type="submission" date="2024-05" db="EMBL/GenBank/DDBJ databases">
        <authorList>
            <person name="Liu Q."/>
            <person name="Xin Y.-H."/>
        </authorList>
    </citation>
    <scope>NUCLEOTIDE SEQUENCE [LARGE SCALE GENOMIC DNA]</scope>
    <source>
        <strain evidence="1 2">CGMCC 1.10181</strain>
    </source>
</reference>
<gene>
    <name evidence="1" type="ORF">ABC974_04855</name>
</gene>
<keyword evidence="2" id="KW-1185">Reference proteome</keyword>
<dbReference type="RefSeq" id="WP_343891607.1">
    <property type="nucleotide sequence ID" value="NZ_BAAAEH010000047.1"/>
</dbReference>
<evidence type="ECO:0000313" key="2">
    <source>
        <dbReference type="Proteomes" id="UP001419910"/>
    </source>
</evidence>
<name>A0ABU9XZI1_9SPHN</name>
<sequence>MPTLPDLIAATHSPEAATAFAACTLSPAGRAALAETGIALMERFPPVPRACCAMSAVYAVALRSAVEAPAYLIAGTLYADTVRVFGTARSFPETHMPFLRTDLDWDGHMWVAIGEYIADISLLPTGRSPGAAAALSALVARAFGPGDRLVIGKAADLQRIGLAYVPDYALTPEEVDALARGAEADLPQRG</sequence>
<organism evidence="1 2">
    <name type="scientific">Sphingomonas oligophenolica</name>
    <dbReference type="NCBI Taxonomy" id="301154"/>
    <lineage>
        <taxon>Bacteria</taxon>
        <taxon>Pseudomonadati</taxon>
        <taxon>Pseudomonadota</taxon>
        <taxon>Alphaproteobacteria</taxon>
        <taxon>Sphingomonadales</taxon>
        <taxon>Sphingomonadaceae</taxon>
        <taxon>Sphingomonas</taxon>
    </lineage>
</organism>
<dbReference type="EMBL" id="JBDIME010000003">
    <property type="protein sequence ID" value="MEN2788947.1"/>
    <property type="molecule type" value="Genomic_DNA"/>
</dbReference>
<dbReference type="Proteomes" id="UP001419910">
    <property type="component" value="Unassembled WGS sequence"/>
</dbReference>
<proteinExistence type="predicted"/>
<accession>A0ABU9XZI1</accession>
<evidence type="ECO:0000313" key="1">
    <source>
        <dbReference type="EMBL" id="MEN2788947.1"/>
    </source>
</evidence>
<comment type="caution">
    <text evidence="1">The sequence shown here is derived from an EMBL/GenBank/DDBJ whole genome shotgun (WGS) entry which is preliminary data.</text>
</comment>